<sequence length="71" mass="7936">REATEQKGKETKRKKEHSTRDSLVVTHPATGLAAVGRSGAVRGLSMGERTGFRIFHYLWPYVLVVHVVAVY</sequence>
<organism evidence="2 3">
    <name type="scientific">Lasiosphaeria miniovina</name>
    <dbReference type="NCBI Taxonomy" id="1954250"/>
    <lineage>
        <taxon>Eukaryota</taxon>
        <taxon>Fungi</taxon>
        <taxon>Dikarya</taxon>
        <taxon>Ascomycota</taxon>
        <taxon>Pezizomycotina</taxon>
        <taxon>Sordariomycetes</taxon>
        <taxon>Sordariomycetidae</taxon>
        <taxon>Sordariales</taxon>
        <taxon>Lasiosphaeriaceae</taxon>
        <taxon>Lasiosphaeria</taxon>
    </lineage>
</organism>
<name>A0AA40ADA3_9PEZI</name>
<accession>A0AA40ADA3</accession>
<keyword evidence="3" id="KW-1185">Reference proteome</keyword>
<dbReference type="AlphaFoldDB" id="A0AA40ADA3"/>
<evidence type="ECO:0000313" key="3">
    <source>
        <dbReference type="Proteomes" id="UP001172101"/>
    </source>
</evidence>
<comment type="caution">
    <text evidence="2">The sequence shown here is derived from an EMBL/GenBank/DDBJ whole genome shotgun (WGS) entry which is preliminary data.</text>
</comment>
<dbReference type="Proteomes" id="UP001172101">
    <property type="component" value="Unassembled WGS sequence"/>
</dbReference>
<evidence type="ECO:0000256" key="1">
    <source>
        <dbReference type="SAM" id="MobiDB-lite"/>
    </source>
</evidence>
<feature type="region of interest" description="Disordered" evidence="1">
    <location>
        <begin position="1"/>
        <end position="23"/>
    </location>
</feature>
<evidence type="ECO:0000313" key="2">
    <source>
        <dbReference type="EMBL" id="KAK0713756.1"/>
    </source>
</evidence>
<feature type="non-terminal residue" evidence="2">
    <location>
        <position position="71"/>
    </location>
</feature>
<reference evidence="2" key="1">
    <citation type="submission" date="2023-06" db="EMBL/GenBank/DDBJ databases">
        <title>Genome-scale phylogeny and comparative genomics of the fungal order Sordariales.</title>
        <authorList>
            <consortium name="Lawrence Berkeley National Laboratory"/>
            <person name="Hensen N."/>
            <person name="Bonometti L."/>
            <person name="Westerberg I."/>
            <person name="Brannstrom I.O."/>
            <person name="Guillou S."/>
            <person name="Cros-Aarteil S."/>
            <person name="Calhoun S."/>
            <person name="Haridas S."/>
            <person name="Kuo A."/>
            <person name="Mondo S."/>
            <person name="Pangilinan J."/>
            <person name="Riley R."/>
            <person name="LaButti K."/>
            <person name="Andreopoulos B."/>
            <person name="Lipzen A."/>
            <person name="Chen C."/>
            <person name="Yanf M."/>
            <person name="Daum C."/>
            <person name="Ng V."/>
            <person name="Clum A."/>
            <person name="Steindorff A."/>
            <person name="Ohm R."/>
            <person name="Martin F."/>
            <person name="Silar P."/>
            <person name="Natvig D."/>
            <person name="Lalanne C."/>
            <person name="Gautier V."/>
            <person name="Ament-velasquez S.L."/>
            <person name="Kruys A."/>
            <person name="Hutchinson M.I."/>
            <person name="Powell A.J."/>
            <person name="Barry K."/>
            <person name="Miller A.N."/>
            <person name="Grigoriev I.V."/>
            <person name="Debuchy R."/>
            <person name="Gladieux P."/>
            <person name="Thoren M.H."/>
            <person name="Johannesson H."/>
        </authorList>
    </citation>
    <scope>NUCLEOTIDE SEQUENCE</scope>
    <source>
        <strain evidence="2">SMH2392-1A</strain>
    </source>
</reference>
<gene>
    <name evidence="2" type="ORF">B0T26DRAFT_650702</name>
</gene>
<proteinExistence type="predicted"/>
<protein>
    <submittedName>
        <fullName evidence="2">Uncharacterized protein</fullName>
    </submittedName>
</protein>
<dbReference type="EMBL" id="JAUIRO010000005">
    <property type="protein sequence ID" value="KAK0713756.1"/>
    <property type="molecule type" value="Genomic_DNA"/>
</dbReference>